<comment type="similarity">
    <text evidence="1">Belongs to the bacterial sugar transferase family.</text>
</comment>
<name>A0A3R7EDH2_9BURK</name>
<gene>
    <name evidence="3" type="ORF">CE154_009635</name>
</gene>
<proteinExistence type="inferred from homology"/>
<dbReference type="RefSeq" id="WP_094437876.1">
    <property type="nucleotide sequence ID" value="NZ_NKDB02000002.1"/>
</dbReference>
<evidence type="ECO:0000313" key="4">
    <source>
        <dbReference type="Proteomes" id="UP000216225"/>
    </source>
</evidence>
<organism evidence="3 4">
    <name type="scientific">Alicycliphilus denitrificans</name>
    <dbReference type="NCBI Taxonomy" id="179636"/>
    <lineage>
        <taxon>Bacteria</taxon>
        <taxon>Pseudomonadati</taxon>
        <taxon>Pseudomonadota</taxon>
        <taxon>Betaproteobacteria</taxon>
        <taxon>Burkholderiales</taxon>
        <taxon>Comamonadaceae</taxon>
        <taxon>Alicycliphilus</taxon>
    </lineage>
</organism>
<keyword evidence="3" id="KW-0808">Transferase</keyword>
<dbReference type="PANTHER" id="PTHR30576:SF20">
    <property type="entry name" value="QUINOVOSAMINEPHOSPHOTRANSFERAE-RELATED"/>
    <property type="match status" value="1"/>
</dbReference>
<protein>
    <submittedName>
        <fullName evidence="3">Sugar transferase</fullName>
    </submittedName>
</protein>
<dbReference type="InterPro" id="IPR003362">
    <property type="entry name" value="Bact_transf"/>
</dbReference>
<evidence type="ECO:0000313" key="3">
    <source>
        <dbReference type="EMBL" id="RKJ96299.1"/>
    </source>
</evidence>
<dbReference type="AlphaFoldDB" id="A0A3R7EDH2"/>
<accession>A0A3R7EDH2</accession>
<comment type="caution">
    <text evidence="3">The sequence shown here is derived from an EMBL/GenBank/DDBJ whole genome shotgun (WGS) entry which is preliminary data.</text>
</comment>
<sequence>MGKRLFDIVFAALALLLLCPLLLAVALWVRLDSSGPALFRQQRVGRGGRPFYIYKFRTMRADAEAAGPQITVGADARITRAGAWLRRAKVDELPQFLNVLRGDMSVVGPRPEVPRYVALYPSDVRETVLGVRPGITDLASIAFRDESSLLARSADPERTYVEQILPAKLLYAQRYVRTRSLWLDLRIIAWTILAVLGRPGGPRHSPKP</sequence>
<evidence type="ECO:0000256" key="1">
    <source>
        <dbReference type="ARBA" id="ARBA00006464"/>
    </source>
</evidence>
<reference evidence="3 4" key="1">
    <citation type="submission" date="2018-09" db="EMBL/GenBank/DDBJ databases">
        <title>Genome comparison of Alicycliphilus sp. BQ1, a polyurethanolytic bacterium, with its closest phylogenetic relatives Alicycliphilus denitrificans BC and K601, unable to attack polyurethane.</title>
        <authorList>
            <person name="Loza-Tavera H."/>
            <person name="Lozano L."/>
            <person name="Cevallos M."/>
            <person name="Maya-Lucas O."/>
            <person name="Garcia-Mena J."/>
            <person name="Hernandez J."/>
        </authorList>
    </citation>
    <scope>NUCLEOTIDE SEQUENCE [LARGE SCALE GENOMIC DNA]</scope>
    <source>
        <strain evidence="3 4">BQ1</strain>
    </source>
</reference>
<dbReference type="Pfam" id="PF02397">
    <property type="entry name" value="Bac_transf"/>
    <property type="match status" value="1"/>
</dbReference>
<dbReference type="GO" id="GO:0016780">
    <property type="term" value="F:phosphotransferase activity, for other substituted phosphate groups"/>
    <property type="evidence" value="ECO:0007669"/>
    <property type="project" value="TreeGrafter"/>
</dbReference>
<dbReference type="EMBL" id="NKDB02000002">
    <property type="protein sequence ID" value="RKJ96299.1"/>
    <property type="molecule type" value="Genomic_DNA"/>
</dbReference>
<dbReference type="PANTHER" id="PTHR30576">
    <property type="entry name" value="COLANIC BIOSYNTHESIS UDP-GLUCOSE LIPID CARRIER TRANSFERASE"/>
    <property type="match status" value="1"/>
</dbReference>
<feature type="domain" description="Bacterial sugar transferase" evidence="2">
    <location>
        <begin position="3"/>
        <end position="196"/>
    </location>
</feature>
<evidence type="ECO:0000259" key="2">
    <source>
        <dbReference type="Pfam" id="PF02397"/>
    </source>
</evidence>
<dbReference type="Proteomes" id="UP000216225">
    <property type="component" value="Unassembled WGS sequence"/>
</dbReference>